<reference evidence="2" key="2">
    <citation type="submission" date="2022-10" db="EMBL/GenBank/DDBJ databases">
        <authorList>
            <consortium name="ENA_rothamsted_submissions"/>
            <consortium name="culmorum"/>
            <person name="King R."/>
        </authorList>
    </citation>
    <scope>NUCLEOTIDE SEQUENCE</scope>
</reference>
<dbReference type="OrthoDB" id="10034726at2759"/>
<protein>
    <submittedName>
        <fullName evidence="2">Uncharacterized protein</fullName>
    </submittedName>
</protein>
<proteinExistence type="predicted"/>
<evidence type="ECO:0000313" key="3">
    <source>
        <dbReference type="Proteomes" id="UP001153737"/>
    </source>
</evidence>
<feature type="transmembrane region" description="Helical" evidence="1">
    <location>
        <begin position="135"/>
        <end position="155"/>
    </location>
</feature>
<sequence length="195" mass="22385">MDLSRCPLLYRLYNAPVYYQRGQVSVLEVSHEIRKKQVQEESYSEDHLRVASVDCHESTLEPDVFQGEYLPEPKICSYKDHFTHHIIAYRENICCLLILIGLRVDIFNDVTMECKDQGSLIVDGTCQIPDPLYKFIGSIICFYIPLLVMLVTYALTVSLLANQKQNLGTPDWSSNWMGGPTTTPLGRCEKNRMMK</sequence>
<name>A0A9N9SDE4_PHACE</name>
<dbReference type="EMBL" id="OU896716">
    <property type="protein sequence ID" value="CAG9814226.1"/>
    <property type="molecule type" value="Genomic_DNA"/>
</dbReference>
<keyword evidence="1" id="KW-0472">Membrane</keyword>
<evidence type="ECO:0000313" key="2">
    <source>
        <dbReference type="EMBL" id="CAG9814226.1"/>
    </source>
</evidence>
<dbReference type="Proteomes" id="UP001153737">
    <property type="component" value="Chromosome 10"/>
</dbReference>
<reference evidence="2" key="1">
    <citation type="submission" date="2022-01" db="EMBL/GenBank/DDBJ databases">
        <authorList>
            <person name="King R."/>
        </authorList>
    </citation>
    <scope>NUCLEOTIDE SEQUENCE</scope>
</reference>
<accession>A0A9N9SDE4</accession>
<keyword evidence="1" id="KW-0812">Transmembrane</keyword>
<evidence type="ECO:0000256" key="1">
    <source>
        <dbReference type="SAM" id="Phobius"/>
    </source>
</evidence>
<organism evidence="2 3">
    <name type="scientific">Phaedon cochleariae</name>
    <name type="common">Mustard beetle</name>
    <dbReference type="NCBI Taxonomy" id="80249"/>
    <lineage>
        <taxon>Eukaryota</taxon>
        <taxon>Metazoa</taxon>
        <taxon>Ecdysozoa</taxon>
        <taxon>Arthropoda</taxon>
        <taxon>Hexapoda</taxon>
        <taxon>Insecta</taxon>
        <taxon>Pterygota</taxon>
        <taxon>Neoptera</taxon>
        <taxon>Endopterygota</taxon>
        <taxon>Coleoptera</taxon>
        <taxon>Polyphaga</taxon>
        <taxon>Cucujiformia</taxon>
        <taxon>Chrysomeloidea</taxon>
        <taxon>Chrysomelidae</taxon>
        <taxon>Chrysomelinae</taxon>
        <taxon>Chrysomelini</taxon>
        <taxon>Phaedon</taxon>
    </lineage>
</organism>
<dbReference type="AlphaFoldDB" id="A0A9N9SDE4"/>
<keyword evidence="1" id="KW-1133">Transmembrane helix</keyword>
<gene>
    <name evidence="2" type="ORF">PHAECO_LOCUS1743</name>
</gene>
<keyword evidence="3" id="KW-1185">Reference proteome</keyword>